<accession>A0A2V4N2U4</accession>
<dbReference type="Proteomes" id="UP000471242">
    <property type="component" value="Unassembled WGS sequence"/>
</dbReference>
<dbReference type="AlphaFoldDB" id="A0A2V4N2U4"/>
<dbReference type="SMR" id="A0A2V4N2U4"/>
<dbReference type="Proteomes" id="UP001196338">
    <property type="component" value="Unassembled WGS sequence"/>
</dbReference>
<evidence type="ECO:0000313" key="1">
    <source>
        <dbReference type="EMBL" id="MBS7673238.1"/>
    </source>
</evidence>
<dbReference type="RefSeq" id="WP_001901324.1">
    <property type="nucleotide sequence ID" value="NZ_AP018677.1"/>
</dbReference>
<reference evidence="1" key="3">
    <citation type="submission" date="2023-08" db="EMBL/GenBank/DDBJ databases">
        <title>Vibrio cholerae Outbreaks in Tanzania Exemplify Founder Flush: Simultaneous Increases in Population Size and Genetic Diversity.</title>
        <authorList>
            <person name="Debes A.K."/>
            <person name="Mohammed A."/>
            <person name="Maseke I."/>
            <person name="Almeida M."/>
            <person name="Li S."/>
            <person name="Matimba H."/>
            <person name="Joachim A."/>
            <person name="Mizinduko M."/>
            <person name="Nyanga S."/>
            <person name="Kelly M."/>
            <person name="Kachwamba Y."/>
            <person name="Schaffer A.M."/>
            <person name="Nyanga A.S."/>
            <person name="Mghamba J."/>
            <person name="Mosha F.S."/>
            <person name="Sack D.A."/>
            <person name="Stine O.C."/>
        </authorList>
    </citation>
    <scope>NUCLEOTIDE SEQUENCE</scope>
    <source>
        <strain evidence="1">TDS0091212</strain>
    </source>
</reference>
<comment type="caution">
    <text evidence="2">The sequence shown here is derived from an EMBL/GenBank/DDBJ whole genome shotgun (WGS) entry which is preliminary data.</text>
</comment>
<evidence type="ECO:0000313" key="3">
    <source>
        <dbReference type="Proteomes" id="UP000471242"/>
    </source>
</evidence>
<organism evidence="2 3">
    <name type="scientific">Vibrio cholerae</name>
    <dbReference type="NCBI Taxonomy" id="666"/>
    <lineage>
        <taxon>Bacteria</taxon>
        <taxon>Pseudomonadati</taxon>
        <taxon>Pseudomonadota</taxon>
        <taxon>Gammaproteobacteria</taxon>
        <taxon>Vibrionales</taxon>
        <taxon>Vibrionaceae</taxon>
        <taxon>Vibrio</taxon>
    </lineage>
</organism>
<name>A0A2V4N2U4_VIBCL</name>
<reference evidence="1" key="2">
    <citation type="submission" date="2021-05" db="EMBL/GenBank/DDBJ databases">
        <authorList>
            <person name="Stine C."/>
        </authorList>
    </citation>
    <scope>NUCLEOTIDE SEQUENCE</scope>
    <source>
        <strain evidence="1">TDS0091212</strain>
    </source>
</reference>
<evidence type="ECO:0000313" key="2">
    <source>
        <dbReference type="EMBL" id="MVD25357.1"/>
    </source>
</evidence>
<reference evidence="2 3" key="1">
    <citation type="submission" date="2018-09" db="EMBL/GenBank/DDBJ databases">
        <title>Genomic epidemiology reveals two lineages of Vibrio cholerae that can cause global cholera epidemics despite absence of cholera toxin gene.</title>
        <authorList>
            <person name="Wang H."/>
            <person name="Zen W."/>
            <person name="Yu H."/>
            <person name="Zhang W."/>
            <person name="Pan J."/>
            <person name="Yang C."/>
            <person name="Cui Y."/>
        </authorList>
    </citation>
    <scope>NUCLEOTIDE SEQUENCE [LARGE SCALE GENOMIC DNA]</scope>
    <source>
        <strain evidence="2 3">00-1_S85</strain>
    </source>
</reference>
<gene>
    <name evidence="1" type="primary">vspR</name>
    <name evidence="2" type="ORF">D6U24_18635</name>
    <name evidence="1" type="ORF">KIN13_07295</name>
</gene>
<protein>
    <submittedName>
        <fullName evidence="1 2">Transcriptional regulator</fullName>
    </submittedName>
</protein>
<dbReference type="EMBL" id="JAHBND010000359">
    <property type="protein sequence ID" value="MBS7673238.1"/>
    <property type="molecule type" value="Genomic_DNA"/>
</dbReference>
<dbReference type="EMBL" id="QZRB01000035">
    <property type="protein sequence ID" value="MVD25357.1"/>
    <property type="molecule type" value="Genomic_DNA"/>
</dbReference>
<sequence length="187" mass="21757">MRRSMKISAEMYKLLIERTLDGFSVIELRDEFIVIKDSLIDPDEAYKKVYRQILRFIKKGWLNGEGSGRQKRYFQTDTFKALHAEPKSENVDIEIVLNQDYSVLVSERNQYKGELEIVLGEIDEYQSLNIRFPELEPKLITLLDEAKERSACLLGKVNGLTNVLKVLSGQKIVHQKFKTKALLFERT</sequence>
<proteinExistence type="predicted"/>